<proteinExistence type="predicted"/>
<sequence>MGQFGQIIHSHTYVVPFHTRKIFTTLRINSPSFSRRTVPLFPSMLVTMGEGSGTPTEPHHTPSFEAQQTSPTTHSSPSLLPVTTKPPSDTPQLRQYTRRARIAQSLVLPPVADELVSPLGDDSQGKAGPTDFGLEAEQDMTNITKTSTLPSDSTPRVTSLAADESSMQQKLDELT</sequence>
<protein>
    <submittedName>
        <fullName evidence="2">Uncharacterized protein</fullName>
    </submittedName>
</protein>
<organism evidence="2">
    <name type="scientific">Tanacetum cinerariifolium</name>
    <name type="common">Dalmatian daisy</name>
    <name type="synonym">Chrysanthemum cinerariifolium</name>
    <dbReference type="NCBI Taxonomy" id="118510"/>
    <lineage>
        <taxon>Eukaryota</taxon>
        <taxon>Viridiplantae</taxon>
        <taxon>Streptophyta</taxon>
        <taxon>Embryophyta</taxon>
        <taxon>Tracheophyta</taxon>
        <taxon>Spermatophyta</taxon>
        <taxon>Magnoliopsida</taxon>
        <taxon>eudicotyledons</taxon>
        <taxon>Gunneridae</taxon>
        <taxon>Pentapetalae</taxon>
        <taxon>asterids</taxon>
        <taxon>campanulids</taxon>
        <taxon>Asterales</taxon>
        <taxon>Asteraceae</taxon>
        <taxon>Asteroideae</taxon>
        <taxon>Anthemideae</taxon>
        <taxon>Anthemidinae</taxon>
        <taxon>Tanacetum</taxon>
    </lineage>
</organism>
<reference evidence="2" key="1">
    <citation type="journal article" date="2019" name="Sci. Rep.">
        <title>Draft genome of Tanacetum cinerariifolium, the natural source of mosquito coil.</title>
        <authorList>
            <person name="Yamashiro T."/>
            <person name="Shiraishi A."/>
            <person name="Satake H."/>
            <person name="Nakayama K."/>
        </authorList>
    </citation>
    <scope>NUCLEOTIDE SEQUENCE</scope>
</reference>
<evidence type="ECO:0000313" key="2">
    <source>
        <dbReference type="EMBL" id="GFC81812.1"/>
    </source>
</evidence>
<dbReference type="AlphaFoldDB" id="A0A699RCK0"/>
<feature type="compositionally biased region" description="Polar residues" evidence="1">
    <location>
        <begin position="85"/>
        <end position="94"/>
    </location>
</feature>
<feature type="compositionally biased region" description="Low complexity" evidence="1">
    <location>
        <begin position="69"/>
        <end position="83"/>
    </location>
</feature>
<dbReference type="EMBL" id="BKCJ011081384">
    <property type="protein sequence ID" value="GFC81812.1"/>
    <property type="molecule type" value="Genomic_DNA"/>
</dbReference>
<feature type="region of interest" description="Disordered" evidence="1">
    <location>
        <begin position="114"/>
        <end position="175"/>
    </location>
</feature>
<name>A0A699RCK0_TANCI</name>
<feature type="non-terminal residue" evidence="2">
    <location>
        <position position="175"/>
    </location>
</feature>
<evidence type="ECO:0000256" key="1">
    <source>
        <dbReference type="SAM" id="MobiDB-lite"/>
    </source>
</evidence>
<accession>A0A699RCK0</accession>
<gene>
    <name evidence="2" type="ORF">Tci_853782</name>
</gene>
<feature type="region of interest" description="Disordered" evidence="1">
    <location>
        <begin position="46"/>
        <end position="94"/>
    </location>
</feature>
<comment type="caution">
    <text evidence="2">The sequence shown here is derived from an EMBL/GenBank/DDBJ whole genome shotgun (WGS) entry which is preliminary data.</text>
</comment>
<feature type="compositionally biased region" description="Polar residues" evidence="1">
    <location>
        <begin position="139"/>
        <end position="157"/>
    </location>
</feature>